<evidence type="ECO:0000313" key="2">
    <source>
        <dbReference type="Proteomes" id="UP000051386"/>
    </source>
</evidence>
<keyword evidence="2" id="KW-1185">Reference proteome</keyword>
<name>A0A0R0D4R1_9GAMM</name>
<evidence type="ECO:0008006" key="3">
    <source>
        <dbReference type="Google" id="ProtNLM"/>
    </source>
</evidence>
<reference evidence="1 2" key="1">
    <citation type="submission" date="2015-05" db="EMBL/GenBank/DDBJ databases">
        <title>Genome sequencing and analysis of members of genus Stenotrophomonas.</title>
        <authorList>
            <person name="Patil P.P."/>
            <person name="Midha S."/>
            <person name="Patil P.B."/>
        </authorList>
    </citation>
    <scope>NUCLEOTIDE SEQUENCE [LARGE SCALE GENOMIC DNA]</scope>
    <source>
        <strain evidence="1 2">DSM 21508</strain>
    </source>
</reference>
<dbReference type="PATRIC" id="fig|517011.3.peg.3178"/>
<accession>A0A0R0D4R1</accession>
<proteinExistence type="predicted"/>
<evidence type="ECO:0000313" key="1">
    <source>
        <dbReference type="EMBL" id="KRG76470.1"/>
    </source>
</evidence>
<comment type="caution">
    <text evidence="1">The sequence shown here is derived from an EMBL/GenBank/DDBJ whole genome shotgun (WGS) entry which is preliminary data.</text>
</comment>
<dbReference type="Pfam" id="PF11828">
    <property type="entry name" value="DUF3348"/>
    <property type="match status" value="1"/>
</dbReference>
<sequence>MAKPSPRPPVAGPPLIRALQRLGPHAGPAESPALPAVLGSWVDWNRAVALARALDGSLPELPEQPADIDVDRLVEECARARSTHAEAIHALVAELQQPMAPVEFERRHAALQRAQLTSTGRLRGRLRDTLARTDDHGARLAEIDAVMEQVLAPREYRLLNRLPPHLAACLPTAISADSPAVDADAASPAAMPDPLPEPSWPPALRDTVRDLLLAELDLRFHPIDGLSAAVHPHRAPPHAA</sequence>
<dbReference type="InterPro" id="IPR021783">
    <property type="entry name" value="DUF3348"/>
</dbReference>
<dbReference type="EMBL" id="LDJK01000008">
    <property type="protein sequence ID" value="KRG76470.1"/>
    <property type="molecule type" value="Genomic_DNA"/>
</dbReference>
<dbReference type="AlphaFoldDB" id="A0A0R0D4R1"/>
<dbReference type="RefSeq" id="WP_083491893.1">
    <property type="nucleotide sequence ID" value="NZ_LDJK01000008.1"/>
</dbReference>
<protein>
    <recommendedName>
        <fullName evidence="3">DUF3348 domain-containing protein</fullName>
    </recommendedName>
</protein>
<organism evidence="1 2">
    <name type="scientific">Stenotrophomonas chelatiphaga</name>
    <dbReference type="NCBI Taxonomy" id="517011"/>
    <lineage>
        <taxon>Bacteria</taxon>
        <taxon>Pseudomonadati</taxon>
        <taxon>Pseudomonadota</taxon>
        <taxon>Gammaproteobacteria</taxon>
        <taxon>Lysobacterales</taxon>
        <taxon>Lysobacteraceae</taxon>
        <taxon>Stenotrophomonas</taxon>
    </lineage>
</organism>
<gene>
    <name evidence="1" type="ORF">ABB28_03255</name>
</gene>
<dbReference type="Proteomes" id="UP000051386">
    <property type="component" value="Unassembled WGS sequence"/>
</dbReference>